<organism evidence="3">
    <name type="scientific">Caenorhabditis remanei</name>
    <name type="common">Caenorhabditis vulgaris</name>
    <dbReference type="NCBI Taxonomy" id="31234"/>
    <lineage>
        <taxon>Eukaryota</taxon>
        <taxon>Metazoa</taxon>
        <taxon>Ecdysozoa</taxon>
        <taxon>Nematoda</taxon>
        <taxon>Chromadorea</taxon>
        <taxon>Rhabditida</taxon>
        <taxon>Rhabditina</taxon>
        <taxon>Rhabditomorpha</taxon>
        <taxon>Rhabditoidea</taxon>
        <taxon>Rhabditidae</taxon>
        <taxon>Peloderinae</taxon>
        <taxon>Caenorhabditis</taxon>
    </lineage>
</organism>
<feature type="compositionally biased region" description="Basic and acidic residues" evidence="1">
    <location>
        <begin position="107"/>
        <end position="126"/>
    </location>
</feature>
<feature type="region of interest" description="Disordered" evidence="1">
    <location>
        <begin position="1"/>
        <end position="37"/>
    </location>
</feature>
<proteinExistence type="predicted"/>
<dbReference type="HOGENOM" id="CLU_1983633_0_0_1"/>
<dbReference type="OMA" id="GENLRCE"/>
<reference evidence="2" key="1">
    <citation type="submission" date="2007-07" db="EMBL/GenBank/DDBJ databases">
        <title>PCAP assembly of the Caenorhabditis remanei genome.</title>
        <authorList>
            <consortium name="The Caenorhabditis remanei Sequencing Consortium"/>
            <person name="Wilson R.K."/>
        </authorList>
    </citation>
    <scope>NUCLEOTIDE SEQUENCE [LARGE SCALE GENOMIC DNA]</scope>
    <source>
        <strain evidence="2">PB4641</strain>
    </source>
</reference>
<sequence length="126" mass="14511">MDLDRYGLDMTLSPPHSSDEESEDNAMDAEERTVRPSELLEIAKWKRSLLDKKQDENLKRWMMQKMLIVVLDKHVEEAKKLRRERKRRSTGSNSSSSGSTSADESDEKINLPEKTRKTSGDTTVDK</sequence>
<feature type="region of interest" description="Disordered" evidence="1">
    <location>
        <begin position="80"/>
        <end position="126"/>
    </location>
</feature>
<evidence type="ECO:0000256" key="1">
    <source>
        <dbReference type="SAM" id="MobiDB-lite"/>
    </source>
</evidence>
<feature type="compositionally biased region" description="Low complexity" evidence="1">
    <location>
        <begin position="90"/>
        <end position="101"/>
    </location>
</feature>
<keyword evidence="3" id="KW-1185">Reference proteome</keyword>
<feature type="compositionally biased region" description="Basic residues" evidence="1">
    <location>
        <begin position="80"/>
        <end position="89"/>
    </location>
</feature>
<gene>
    <name evidence="2" type="ORF">CRE_09385</name>
</gene>
<name>E3LIJ4_CAERE</name>
<dbReference type="eggNOG" id="ENOG502TJA3">
    <property type="taxonomic scope" value="Eukaryota"/>
</dbReference>
<accession>E3LIJ4</accession>
<dbReference type="GeneID" id="9820419"/>
<dbReference type="KEGG" id="crq:GCK72_020364"/>
<evidence type="ECO:0000313" key="3">
    <source>
        <dbReference type="Proteomes" id="UP000008281"/>
    </source>
</evidence>
<dbReference type="EMBL" id="DS268409">
    <property type="protein sequence ID" value="EFO95451.1"/>
    <property type="molecule type" value="Genomic_DNA"/>
</dbReference>
<dbReference type="AlphaFoldDB" id="E3LIJ4"/>
<dbReference type="Proteomes" id="UP000008281">
    <property type="component" value="Unassembled WGS sequence"/>
</dbReference>
<protein>
    <submittedName>
        <fullName evidence="2">Uncharacterized protein</fullName>
    </submittedName>
</protein>
<dbReference type="RefSeq" id="XP_003116555.2">
    <property type="nucleotide sequence ID" value="XM_003116507.2"/>
</dbReference>
<evidence type="ECO:0000313" key="2">
    <source>
        <dbReference type="EMBL" id="EFO95451.1"/>
    </source>
</evidence>
<dbReference type="CTD" id="9820419"/>